<evidence type="ECO:0000313" key="1">
    <source>
        <dbReference type="EMBL" id="KKK77256.1"/>
    </source>
</evidence>
<gene>
    <name evidence="1" type="ORF">LCGC14_2855430</name>
</gene>
<comment type="caution">
    <text evidence="1">The sequence shown here is derived from an EMBL/GenBank/DDBJ whole genome shotgun (WGS) entry which is preliminary data.</text>
</comment>
<organism evidence="1">
    <name type="scientific">marine sediment metagenome</name>
    <dbReference type="NCBI Taxonomy" id="412755"/>
    <lineage>
        <taxon>unclassified sequences</taxon>
        <taxon>metagenomes</taxon>
        <taxon>ecological metagenomes</taxon>
    </lineage>
</organism>
<dbReference type="AlphaFoldDB" id="A0A0F9AY28"/>
<proteinExistence type="predicted"/>
<sequence>MNVLRRFICFFCMFLFLTSVLTYAQNPAEESSNKRKEIDDQIAKLRQYKEASLTTIGDFMEDGWKCSDFFRGKIGISKAVYSKVYVANSVFDNKKRESSEFVFSLDFTGE</sequence>
<reference evidence="1" key="1">
    <citation type="journal article" date="2015" name="Nature">
        <title>Complex archaea that bridge the gap between prokaryotes and eukaryotes.</title>
        <authorList>
            <person name="Spang A."/>
            <person name="Saw J.H."/>
            <person name="Jorgensen S.L."/>
            <person name="Zaremba-Niedzwiedzka K."/>
            <person name="Martijn J."/>
            <person name="Lind A.E."/>
            <person name="van Eijk R."/>
            <person name="Schleper C."/>
            <person name="Guy L."/>
            <person name="Ettema T.J."/>
        </authorList>
    </citation>
    <scope>NUCLEOTIDE SEQUENCE</scope>
</reference>
<accession>A0A0F9AY28</accession>
<dbReference type="EMBL" id="LAZR01055040">
    <property type="protein sequence ID" value="KKK77256.1"/>
    <property type="molecule type" value="Genomic_DNA"/>
</dbReference>
<protein>
    <submittedName>
        <fullName evidence="1">Uncharacterized protein</fullName>
    </submittedName>
</protein>
<feature type="non-terminal residue" evidence="1">
    <location>
        <position position="110"/>
    </location>
</feature>
<name>A0A0F9AY28_9ZZZZ</name>